<dbReference type="GO" id="GO:0052917">
    <property type="term" value="F:dol-P-Man:Man(7)GlcNAc(2)-PP-Dol alpha-1,6-mannosyltransferase activity"/>
    <property type="evidence" value="ECO:0007669"/>
    <property type="project" value="UniProtKB-EC"/>
</dbReference>
<evidence type="ECO:0000256" key="2">
    <source>
        <dbReference type="ARBA" id="ARBA00004922"/>
    </source>
</evidence>
<dbReference type="PANTHER" id="PTHR22760:SF1">
    <property type="entry name" value="DOL-P-MAN:MAN(7)GLCNAC(2)-PP-DOL ALPHA-1,6-MANNOSYLTRANSFERASE"/>
    <property type="match status" value="1"/>
</dbReference>
<feature type="transmembrane region" description="Helical" evidence="12">
    <location>
        <begin position="87"/>
        <end position="104"/>
    </location>
</feature>
<feature type="transmembrane region" description="Helical" evidence="12">
    <location>
        <begin position="330"/>
        <end position="352"/>
    </location>
</feature>
<dbReference type="GO" id="GO:0005789">
    <property type="term" value="C:endoplasmic reticulum membrane"/>
    <property type="evidence" value="ECO:0007669"/>
    <property type="project" value="UniProtKB-SubCell"/>
</dbReference>
<comment type="caution">
    <text evidence="13">The sequence shown here is derived from an EMBL/GenBank/DDBJ whole genome shotgun (WGS) entry which is preliminary data.</text>
</comment>
<comment type="catalytic activity">
    <reaction evidence="11">
        <text>an alpha-D-Man-(1-&gt;2)-alpha-D-Man-(1-&gt;2)-alpha-D-Man-(1-&gt;3)-[alpha-D-Man-(1-&gt;2)-alpha-D-Man-(1-&gt;3)-alpha-D-Man-(1-&gt;6)]-beta-D-Man-(1-&gt;4)-beta-D-GlcNAc-(1-&gt;4)-alpha-D-GlcNAc-diphospho-di-trans,poly-cis-dolichol + a di-trans,poly-cis-dolichyl beta-D-mannosyl phosphate = an alpha-D-Man-(1-&gt;2)-alpha-D-Man-(1-&gt;2)-alpha-D-Man-(1-&gt;3)-[alpha-D-Man-(1-&gt;2)-alpha-D-Man-(1-&gt;3)-[alpha-D-Man-(1-&gt;6)]-alpha-D-Man-(1-&gt;6)]-beta-D-Man-(1-&gt;4)-beta-D-GlcNAc-(1-&gt;4)-alpha-D-GlcNAc-diphospho-di-trans,poly-cis-dolichol + a di-trans,poly-cis-dolichyl phosphate + H(+)</text>
        <dbReference type="Rhea" id="RHEA:29535"/>
        <dbReference type="Rhea" id="RHEA-COMP:19498"/>
        <dbReference type="Rhea" id="RHEA-COMP:19501"/>
        <dbReference type="Rhea" id="RHEA-COMP:19518"/>
        <dbReference type="Rhea" id="RHEA-COMP:19519"/>
        <dbReference type="ChEBI" id="CHEBI:15378"/>
        <dbReference type="ChEBI" id="CHEBI:57683"/>
        <dbReference type="ChEBI" id="CHEBI:58211"/>
        <dbReference type="ChEBI" id="CHEBI:132517"/>
        <dbReference type="ChEBI" id="CHEBI:132519"/>
        <dbReference type="EC" id="2.4.1.260"/>
    </reaction>
    <physiologicalReaction direction="left-to-right" evidence="11">
        <dbReference type="Rhea" id="RHEA:29536"/>
    </physiologicalReaction>
</comment>
<evidence type="ECO:0000256" key="4">
    <source>
        <dbReference type="ARBA" id="ARBA00022676"/>
    </source>
</evidence>
<comment type="similarity">
    <text evidence="3 12">Belongs to the glycosyltransferase 22 family.</text>
</comment>
<gene>
    <name evidence="13" type="ORF">OFUS_LOCUS5035</name>
</gene>
<organism evidence="13 14">
    <name type="scientific">Owenia fusiformis</name>
    <name type="common">Polychaete worm</name>
    <dbReference type="NCBI Taxonomy" id="6347"/>
    <lineage>
        <taxon>Eukaryota</taxon>
        <taxon>Metazoa</taxon>
        <taxon>Spiralia</taxon>
        <taxon>Lophotrochozoa</taxon>
        <taxon>Annelida</taxon>
        <taxon>Polychaeta</taxon>
        <taxon>Sedentaria</taxon>
        <taxon>Canalipalpata</taxon>
        <taxon>Sabellida</taxon>
        <taxon>Oweniida</taxon>
        <taxon>Oweniidae</taxon>
        <taxon>Owenia</taxon>
    </lineage>
</organism>
<keyword evidence="6 12" id="KW-0812">Transmembrane</keyword>
<evidence type="ECO:0000256" key="6">
    <source>
        <dbReference type="ARBA" id="ARBA00022692"/>
    </source>
</evidence>
<dbReference type="Proteomes" id="UP000749559">
    <property type="component" value="Unassembled WGS sequence"/>
</dbReference>
<proteinExistence type="inferred from homology"/>
<keyword evidence="5" id="KW-0808">Transferase</keyword>
<evidence type="ECO:0000256" key="5">
    <source>
        <dbReference type="ARBA" id="ARBA00022679"/>
    </source>
</evidence>
<dbReference type="Pfam" id="PF03901">
    <property type="entry name" value="Glyco_transf_22"/>
    <property type="match status" value="1"/>
</dbReference>
<evidence type="ECO:0000313" key="14">
    <source>
        <dbReference type="Proteomes" id="UP000749559"/>
    </source>
</evidence>
<comment type="subcellular location">
    <subcellularLocation>
        <location evidence="1 12">Endoplasmic reticulum membrane</location>
        <topology evidence="1 12">Multi-pass membrane protein</topology>
    </subcellularLocation>
</comment>
<evidence type="ECO:0000256" key="12">
    <source>
        <dbReference type="RuleBase" id="RU363075"/>
    </source>
</evidence>
<comment type="pathway">
    <text evidence="2">Protein modification; protein glycosylation.</text>
</comment>
<name>A0A8J1TIF0_OWEFU</name>
<keyword evidence="8 12" id="KW-1133">Transmembrane helix</keyword>
<dbReference type="EMBL" id="CAIIXF020000002">
    <property type="protein sequence ID" value="CAH1778065.1"/>
    <property type="molecule type" value="Genomic_DNA"/>
</dbReference>
<evidence type="ECO:0000256" key="3">
    <source>
        <dbReference type="ARBA" id="ARBA00007063"/>
    </source>
</evidence>
<feature type="transmembrane region" description="Helical" evidence="12">
    <location>
        <begin position="199"/>
        <end position="222"/>
    </location>
</feature>
<evidence type="ECO:0000313" key="13">
    <source>
        <dbReference type="EMBL" id="CAH1778065.1"/>
    </source>
</evidence>
<dbReference type="GO" id="GO:0006487">
    <property type="term" value="P:protein N-linked glycosylation"/>
    <property type="evidence" value="ECO:0007669"/>
    <property type="project" value="TreeGrafter"/>
</dbReference>
<feature type="transmembrane region" description="Helical" evidence="12">
    <location>
        <begin position="58"/>
        <end position="75"/>
    </location>
</feature>
<evidence type="ECO:0000256" key="11">
    <source>
        <dbReference type="ARBA" id="ARBA00048899"/>
    </source>
</evidence>
<feature type="transmembrane region" description="Helical" evidence="12">
    <location>
        <begin position="140"/>
        <end position="156"/>
    </location>
</feature>
<dbReference type="InterPro" id="IPR005599">
    <property type="entry name" value="GPI_mannosylTrfase"/>
</dbReference>
<reference evidence="13" key="1">
    <citation type="submission" date="2022-03" db="EMBL/GenBank/DDBJ databases">
        <authorList>
            <person name="Martin C."/>
        </authorList>
    </citation>
    <scope>NUCLEOTIDE SEQUENCE</scope>
</reference>
<evidence type="ECO:0000256" key="10">
    <source>
        <dbReference type="ARBA" id="ARBA00044721"/>
    </source>
</evidence>
<feature type="transmembrane region" description="Helical" evidence="12">
    <location>
        <begin position="116"/>
        <end position="133"/>
    </location>
</feature>
<evidence type="ECO:0000256" key="7">
    <source>
        <dbReference type="ARBA" id="ARBA00022824"/>
    </source>
</evidence>
<keyword evidence="7 12" id="KW-0256">Endoplasmic reticulum</keyword>
<feature type="transmembrane region" description="Helical" evidence="12">
    <location>
        <begin position="250"/>
        <end position="272"/>
    </location>
</feature>
<evidence type="ECO:0000256" key="9">
    <source>
        <dbReference type="ARBA" id="ARBA00023136"/>
    </source>
</evidence>
<feature type="transmembrane region" description="Helical" evidence="12">
    <location>
        <begin position="303"/>
        <end position="323"/>
    </location>
</feature>
<dbReference type="UniPathway" id="UPA00378"/>
<comment type="function">
    <text evidence="10">Mannosyltransferase that operates in the biosynthetic pathway of dolichol-linked oligosaccharides, the glycan precursors employed in protein asparagine (N)-glycosylation. The assembly of dolichol-linked oligosaccharides begins on the cytosolic side of the endoplasmic reticulum membrane and finishes in its lumen. The sequential addition of sugars to dolichol pyrophosphate produces dolichol-linked oligosaccharides containing fourteen sugars, including two GlcNAcs, nine mannoses and three glucoses. Once assembled, the oligosaccharide is transferred from the lipid to nascent proteins by oligosaccharyltransferases. In the lumen of the endoplasmic reticulum, adds the eighth mannose residue in an alpha-1,6 linkage onto Man(7)GlcNAc(2)-PP-dolichol to produce Man(8)GlcNAc(2)-PP-dolichol.</text>
</comment>
<accession>A0A8J1TIF0</accession>
<sequence>MLLEGLLLSVVLLHLNLCPFTKVEESFNLQAMHDILFHRTNLTAYDHLEFPGVVPRTFIGPLIVSAVSSPIVYLINLLELGKFPVQIAVRGSLGVLVVMALLRYVRSVRRLYGKSVARWTIAILASQFHLIFYSTRPLPNIYAFIIVMYAVSAWMEKKNGQFIWSSAFAIITFRSELCLLLGLMLLIGIIRGRISIGTTLYYAIPAGIVCLGCTILIDSVFWQRWLWPEGEVLYYNTVLNKSSNWGVMPFWWYFTSAMPRALGASIVLVAIGIYYQSKLFDLIVSGLLFVFLYSFLPHKELRFIIYVIPILNTAAAVTCDHLWKNRNKSIFRYLLGLGVLAHIFLNIGLTGFSTYVSKYNYPGGEAMVRLHTTVPVNHSLNLHIDVMSAQTGISRFLQLNDDWIYSKEENLKAGSSAMMQFSHLLIGVTSDEQTELLPYKETHKVIFAIKAFEKISFDRTKFPFISIKFKNKIFLLEKV</sequence>
<feature type="transmembrane region" description="Helical" evidence="12">
    <location>
        <begin position="279"/>
        <end position="297"/>
    </location>
</feature>
<keyword evidence="9 12" id="KW-0472">Membrane</keyword>
<evidence type="ECO:0000256" key="1">
    <source>
        <dbReference type="ARBA" id="ARBA00004477"/>
    </source>
</evidence>
<dbReference type="PANTHER" id="PTHR22760">
    <property type="entry name" value="GLYCOSYLTRANSFERASE"/>
    <property type="match status" value="1"/>
</dbReference>
<dbReference type="AlphaFoldDB" id="A0A8J1TIF0"/>
<keyword evidence="4 12" id="KW-0328">Glycosyltransferase</keyword>
<evidence type="ECO:0000256" key="8">
    <source>
        <dbReference type="ARBA" id="ARBA00022989"/>
    </source>
</evidence>
<dbReference type="OrthoDB" id="19039at2759"/>
<feature type="transmembrane region" description="Helical" evidence="12">
    <location>
        <begin position="162"/>
        <end position="187"/>
    </location>
</feature>
<protein>
    <recommendedName>
        <fullName evidence="12">Mannosyltransferase</fullName>
        <ecNumber evidence="12">2.4.1.-</ecNumber>
    </recommendedName>
</protein>
<dbReference type="EC" id="2.4.1.-" evidence="12"/>
<keyword evidence="14" id="KW-1185">Reference proteome</keyword>